<comment type="similarity">
    <text evidence="2 9">Belongs to the uroporphyrinogen-III synthase family.</text>
</comment>
<evidence type="ECO:0000256" key="1">
    <source>
        <dbReference type="ARBA" id="ARBA00004772"/>
    </source>
</evidence>
<keyword evidence="12" id="KW-1185">Reference proteome</keyword>
<dbReference type="PANTHER" id="PTHR38042:SF1">
    <property type="entry name" value="UROPORPHYRINOGEN-III SYNTHASE, CHLOROPLASTIC"/>
    <property type="match status" value="1"/>
</dbReference>
<evidence type="ECO:0000256" key="7">
    <source>
        <dbReference type="ARBA" id="ARBA00040167"/>
    </source>
</evidence>
<dbReference type="InterPro" id="IPR039793">
    <property type="entry name" value="UROS/Hem4"/>
</dbReference>
<dbReference type="Gene3D" id="3.40.50.10090">
    <property type="match status" value="2"/>
</dbReference>
<comment type="caution">
    <text evidence="11">The sequence shown here is derived from an EMBL/GenBank/DDBJ whole genome shotgun (WGS) entry which is preliminary data.</text>
</comment>
<dbReference type="Pfam" id="PF02602">
    <property type="entry name" value="HEM4"/>
    <property type="match status" value="1"/>
</dbReference>
<evidence type="ECO:0000256" key="6">
    <source>
        <dbReference type="ARBA" id="ARBA00037589"/>
    </source>
</evidence>
<name>A0A923HI39_9BURK</name>
<accession>A0A923HI39</accession>
<evidence type="ECO:0000256" key="8">
    <source>
        <dbReference type="ARBA" id="ARBA00048617"/>
    </source>
</evidence>
<dbReference type="EC" id="4.2.1.75" evidence="3 9"/>
<dbReference type="EMBL" id="JACOFV010000023">
    <property type="protein sequence ID" value="MBC3864144.1"/>
    <property type="molecule type" value="Genomic_DNA"/>
</dbReference>
<dbReference type="Proteomes" id="UP000634011">
    <property type="component" value="Unassembled WGS sequence"/>
</dbReference>
<comment type="pathway">
    <text evidence="1 9">Porphyrin-containing compound metabolism; protoporphyrin-IX biosynthesis; coproporphyrinogen-III from 5-aminolevulinate: step 3/4.</text>
</comment>
<keyword evidence="4 9" id="KW-0456">Lyase</keyword>
<comment type="catalytic activity">
    <reaction evidence="8 9">
        <text>hydroxymethylbilane = uroporphyrinogen III + H2O</text>
        <dbReference type="Rhea" id="RHEA:18965"/>
        <dbReference type="ChEBI" id="CHEBI:15377"/>
        <dbReference type="ChEBI" id="CHEBI:57308"/>
        <dbReference type="ChEBI" id="CHEBI:57845"/>
        <dbReference type="EC" id="4.2.1.75"/>
    </reaction>
</comment>
<sequence>MQAKKVIITRPLAQARDFAVKVNQIGRESVLFPLIDIHGLSDQTLIRKAVRELAEFALVVFVSPNAIDAFFQHVITWPIDVPIAVMGAGSRLALSKHGLTEQNASIISPANRLKTDSETLLEVLDVASLAGKKVLIVRGTDGRDFLSDALRSFGAEVILLSAYQRCAPEFDDQKKVQLIHLLEVDHQWVVTSSEALRTLMNWCVQLEISKIVAKLQHQTIIVPHARIAEVAQQMGFHFITLTASGDENVLVALQSHV</sequence>
<dbReference type="InterPro" id="IPR036108">
    <property type="entry name" value="4pyrrol_syn_uPrphyn_synt_sf"/>
</dbReference>
<evidence type="ECO:0000256" key="9">
    <source>
        <dbReference type="RuleBase" id="RU366031"/>
    </source>
</evidence>
<organism evidence="11 12">
    <name type="scientific">Undibacterium jejuense</name>
    <dbReference type="NCBI Taxonomy" id="1344949"/>
    <lineage>
        <taxon>Bacteria</taxon>
        <taxon>Pseudomonadati</taxon>
        <taxon>Pseudomonadota</taxon>
        <taxon>Betaproteobacteria</taxon>
        <taxon>Burkholderiales</taxon>
        <taxon>Oxalobacteraceae</taxon>
        <taxon>Undibacterium</taxon>
    </lineage>
</organism>
<keyword evidence="5 9" id="KW-0627">Porphyrin biosynthesis</keyword>
<feature type="domain" description="Tetrapyrrole biosynthesis uroporphyrinogen III synthase" evidence="10">
    <location>
        <begin position="18"/>
        <end position="237"/>
    </location>
</feature>
<evidence type="ECO:0000259" key="10">
    <source>
        <dbReference type="Pfam" id="PF02602"/>
    </source>
</evidence>
<dbReference type="GO" id="GO:0006782">
    <property type="term" value="P:protoporphyrinogen IX biosynthetic process"/>
    <property type="evidence" value="ECO:0007669"/>
    <property type="project" value="UniProtKB-UniRule"/>
</dbReference>
<dbReference type="GO" id="GO:0004852">
    <property type="term" value="F:uroporphyrinogen-III synthase activity"/>
    <property type="evidence" value="ECO:0007669"/>
    <property type="project" value="UniProtKB-UniRule"/>
</dbReference>
<evidence type="ECO:0000313" key="12">
    <source>
        <dbReference type="Proteomes" id="UP000634011"/>
    </source>
</evidence>
<gene>
    <name evidence="11" type="ORF">H8K32_18740</name>
</gene>
<dbReference type="InterPro" id="IPR003754">
    <property type="entry name" value="4pyrrol_synth_uPrphyn_synth"/>
</dbReference>
<proteinExistence type="inferred from homology"/>
<evidence type="ECO:0000256" key="3">
    <source>
        <dbReference type="ARBA" id="ARBA00013109"/>
    </source>
</evidence>
<evidence type="ECO:0000256" key="2">
    <source>
        <dbReference type="ARBA" id="ARBA00008133"/>
    </source>
</evidence>
<comment type="function">
    <text evidence="6 9">Catalyzes cyclization of the linear tetrapyrrole, hydroxymethylbilane, to the macrocyclic uroporphyrinogen III.</text>
</comment>
<evidence type="ECO:0000256" key="4">
    <source>
        <dbReference type="ARBA" id="ARBA00023239"/>
    </source>
</evidence>
<reference evidence="11" key="1">
    <citation type="submission" date="2020-08" db="EMBL/GenBank/DDBJ databases">
        <title>Novel species isolated from subtropical streams in China.</title>
        <authorList>
            <person name="Lu H."/>
        </authorList>
    </citation>
    <scope>NUCLEOTIDE SEQUENCE</scope>
    <source>
        <strain evidence="11">KACC 12607</strain>
    </source>
</reference>
<dbReference type="PANTHER" id="PTHR38042">
    <property type="entry name" value="UROPORPHYRINOGEN-III SYNTHASE, CHLOROPLASTIC"/>
    <property type="match status" value="1"/>
</dbReference>
<dbReference type="SUPFAM" id="SSF69618">
    <property type="entry name" value="HemD-like"/>
    <property type="match status" value="1"/>
</dbReference>
<dbReference type="AlphaFoldDB" id="A0A923HI39"/>
<dbReference type="GO" id="GO:0006780">
    <property type="term" value="P:uroporphyrinogen III biosynthetic process"/>
    <property type="evidence" value="ECO:0007669"/>
    <property type="project" value="UniProtKB-UniRule"/>
</dbReference>
<evidence type="ECO:0000313" key="11">
    <source>
        <dbReference type="EMBL" id="MBC3864144.1"/>
    </source>
</evidence>
<dbReference type="CDD" id="cd06578">
    <property type="entry name" value="HemD"/>
    <property type="match status" value="1"/>
</dbReference>
<evidence type="ECO:0000256" key="5">
    <source>
        <dbReference type="ARBA" id="ARBA00023244"/>
    </source>
</evidence>
<protein>
    <recommendedName>
        <fullName evidence="7 9">Uroporphyrinogen-III synthase</fullName>
        <ecNumber evidence="3 9">4.2.1.75</ecNumber>
    </recommendedName>
</protein>
<dbReference type="RefSeq" id="WP_186914086.1">
    <property type="nucleotide sequence ID" value="NZ_JACOFV010000023.1"/>
</dbReference>